<dbReference type="InterPro" id="IPR041664">
    <property type="entry name" value="AAA_16"/>
</dbReference>
<reference evidence="6 7" key="1">
    <citation type="submission" date="2019-01" db="EMBL/GenBank/DDBJ databases">
        <title>Draft genome sequence of Dictyobacter sp. Uno17.</title>
        <authorList>
            <person name="Wang C.M."/>
            <person name="Zheng Y."/>
            <person name="Sakai Y."/>
            <person name="Abe K."/>
            <person name="Yokota A."/>
            <person name="Yabe S."/>
        </authorList>
    </citation>
    <scope>NUCLEOTIDE SEQUENCE [LARGE SCALE GENOMIC DNA]</scope>
    <source>
        <strain evidence="6 7">Uno17</strain>
    </source>
</reference>
<dbReference type="InterPro" id="IPR027417">
    <property type="entry name" value="P-loop_NTPase"/>
</dbReference>
<evidence type="ECO:0000256" key="2">
    <source>
        <dbReference type="ARBA" id="ARBA00022737"/>
    </source>
</evidence>
<feature type="repeat" description="WD" evidence="3">
    <location>
        <begin position="865"/>
        <end position="906"/>
    </location>
</feature>
<evidence type="ECO:0000256" key="3">
    <source>
        <dbReference type="PROSITE-ProRule" id="PRU00221"/>
    </source>
</evidence>
<sequence>MPSSHQAQQQQTQSLSSDTAKHRRRVRLAWLIASICVMAVIIIVLVALLVIKQQGVLTGGTTLSVLALVVGMVVSILTLLVNFFQWHSSTVATGEAAQPALQTAPLPYEQPVQINALATSSTMTATLEERPPEAQMVRQTSGLLMPDVKKGTEPPRSDWGEAPTAEHFYGRTHELATLQQWIEQERCRLIVIQGLGGVGKTALTLTLAQQVSPHFDMIFWRTLQNTPPLIDILTHFFQLWPDPMHPTIPQHIDAQIMLLINYLRRYRCLLVLDNFESVLQDGNNAGYYRDEYQGFGRLLELVGSTQHQSCLLLTSREKPRELARLEGKALAVRSLQLQGVAQREARNILSGEDLFGNDETWQRFTHLYSGNPLAMKLASEPLRELFHGDIAAFLAQSELIVGDMQELLDQQFQRSSPLEQEILYWLAIEREQTSLETLRSDIIRVIPAGIFIEALKSLRRRSLVESHNNAFFSLQAVIMEYITARLLHQIQQELHSETPQLFQSHALMKAESRDYLRRTQIKLLLEPLASYMHITFGPEESKRKWERLLDHWRFSTISNTGYGVGNILNLLIQTGGSLQGYNFSHLVIRQAFLQDVRLEDIDFSDTDLATCSFTESFGNILSLALSPDQTWLAAGTANGTIELWQLPAGTPLSSLTGHTDWIRTIAFSPDGRWLASGSDDQGIRLWDVASEQCIKIFQGQQGRIYSVTFSPDGTLLASGGDDQLVYLWDIASGQCLHTFAGHNELIRSVIFSPDSLLLISGSEGTNVIVWDLATREPVHNLQNTQGHIYSLALSSDGQTIASGSDKQIVRFWDVATGKYRNIATEPVSRIREVAFSPDGRQIAGGDENYAIRIWDVESGHNLAILEGHRNRIRAIVYSADGSLIVSGGDDQAIRIWDVKHRQCIMTLQGHSSWVYAVAASPDGRVLAGNGENLTVKFWEIASKRCLNSVDKHKSWIYSMAFSPDGSTFATGCDDHMVGFWNVHDNYSLRKLTNQGGRVRAVAFSPNSKLLASVGDDQEIHLWDVQTARHLYVLTGHHDRIRAVTFLNDTTLASGGNERDIFLWDLTTRHCSERLPGHKGKIQALAFDAQRNLLVSGGDDHDIFLWQLHQEHNNPIKTLSGHSDRIYSLAFSPDGSLLASGSEDHTIRLWDTSDWHCLHTLRGHTQRIRSVIFNPQDATLLSGSHDGTIKQWDAQSGNCLQTWQSDRPYERMNITGARGLNATQKAMLITLGAQENTEENQTKQTLM</sequence>
<feature type="transmembrane region" description="Helical" evidence="4">
    <location>
        <begin position="63"/>
        <end position="84"/>
    </location>
</feature>
<dbReference type="Pfam" id="PF13191">
    <property type="entry name" value="AAA_16"/>
    <property type="match status" value="1"/>
</dbReference>
<dbReference type="Proteomes" id="UP000322530">
    <property type="component" value="Unassembled WGS sequence"/>
</dbReference>
<dbReference type="RefSeq" id="WP_172632015.1">
    <property type="nucleotide sequence ID" value="NZ_BIXY01000024.1"/>
</dbReference>
<dbReference type="EMBL" id="BIXY01000024">
    <property type="protein sequence ID" value="GCF08428.1"/>
    <property type="molecule type" value="Genomic_DNA"/>
</dbReference>
<name>A0A5A5TAK5_9CHLR</name>
<keyword evidence="1 3" id="KW-0853">WD repeat</keyword>
<dbReference type="InterPro" id="IPR050349">
    <property type="entry name" value="WD_LIS1/nudF_dynein_reg"/>
</dbReference>
<feature type="repeat" description="WD" evidence="3">
    <location>
        <begin position="697"/>
        <end position="738"/>
    </location>
</feature>
<keyword evidence="7" id="KW-1185">Reference proteome</keyword>
<feature type="repeat" description="WD" evidence="3">
    <location>
        <begin position="1033"/>
        <end position="1073"/>
    </location>
</feature>
<evidence type="ECO:0000256" key="4">
    <source>
        <dbReference type="SAM" id="Phobius"/>
    </source>
</evidence>
<feature type="repeat" description="WD" evidence="3">
    <location>
        <begin position="655"/>
        <end position="696"/>
    </location>
</feature>
<dbReference type="SUPFAM" id="SSF52540">
    <property type="entry name" value="P-loop containing nucleoside triphosphate hydrolases"/>
    <property type="match status" value="1"/>
</dbReference>
<dbReference type="PROSITE" id="PS50082">
    <property type="entry name" value="WD_REPEATS_2"/>
    <property type="match status" value="14"/>
</dbReference>
<feature type="repeat" description="WD" evidence="3">
    <location>
        <begin position="907"/>
        <end position="948"/>
    </location>
</feature>
<dbReference type="SUPFAM" id="SSF117289">
    <property type="entry name" value="Nucleoporin domain"/>
    <property type="match status" value="1"/>
</dbReference>
<proteinExistence type="predicted"/>
<dbReference type="AlphaFoldDB" id="A0A5A5TAK5"/>
<dbReference type="PRINTS" id="PR00364">
    <property type="entry name" value="DISEASERSIST"/>
</dbReference>
<dbReference type="PANTHER" id="PTHR44129">
    <property type="entry name" value="WD REPEAT-CONTAINING PROTEIN POP1"/>
    <property type="match status" value="1"/>
</dbReference>
<dbReference type="InterPro" id="IPR036322">
    <property type="entry name" value="WD40_repeat_dom_sf"/>
</dbReference>
<feature type="repeat" description="WD" evidence="3">
    <location>
        <begin position="1074"/>
        <end position="1107"/>
    </location>
</feature>
<evidence type="ECO:0000313" key="7">
    <source>
        <dbReference type="Proteomes" id="UP000322530"/>
    </source>
</evidence>
<feature type="repeat" description="WD" evidence="3">
    <location>
        <begin position="613"/>
        <end position="654"/>
    </location>
</feature>
<feature type="repeat" description="WD" evidence="3">
    <location>
        <begin position="739"/>
        <end position="780"/>
    </location>
</feature>
<feature type="repeat" description="WD" evidence="3">
    <location>
        <begin position="949"/>
        <end position="990"/>
    </location>
</feature>
<dbReference type="PRINTS" id="PR00320">
    <property type="entry name" value="GPROTEINBRPT"/>
</dbReference>
<gene>
    <name evidence="6" type="ORF">KDI_19920</name>
</gene>
<dbReference type="InterPro" id="IPR015943">
    <property type="entry name" value="WD40/YVTN_repeat-like_dom_sf"/>
</dbReference>
<dbReference type="PROSITE" id="PS00678">
    <property type="entry name" value="WD_REPEATS_1"/>
    <property type="match status" value="5"/>
</dbReference>
<keyword evidence="4" id="KW-0812">Transmembrane</keyword>
<feature type="transmembrane region" description="Helical" evidence="4">
    <location>
        <begin position="28"/>
        <end position="51"/>
    </location>
</feature>
<dbReference type="Gene3D" id="2.130.10.10">
    <property type="entry name" value="YVTN repeat-like/Quinoprotein amine dehydrogenase"/>
    <property type="match status" value="5"/>
</dbReference>
<keyword evidence="4" id="KW-0472">Membrane</keyword>
<feature type="repeat" description="WD" evidence="3">
    <location>
        <begin position="830"/>
        <end position="864"/>
    </location>
</feature>
<feature type="repeat" description="WD" evidence="3">
    <location>
        <begin position="1118"/>
        <end position="1159"/>
    </location>
</feature>
<evidence type="ECO:0000313" key="6">
    <source>
        <dbReference type="EMBL" id="GCF08428.1"/>
    </source>
</evidence>
<feature type="repeat" description="WD" evidence="3">
    <location>
        <begin position="991"/>
        <end position="1032"/>
    </location>
</feature>
<dbReference type="InterPro" id="IPR020472">
    <property type="entry name" value="WD40_PAC1"/>
</dbReference>
<dbReference type="InterPro" id="IPR001680">
    <property type="entry name" value="WD40_rpt"/>
</dbReference>
<dbReference type="Pfam" id="PF00400">
    <property type="entry name" value="WD40"/>
    <property type="match status" value="14"/>
</dbReference>
<dbReference type="InterPro" id="IPR019775">
    <property type="entry name" value="WD40_repeat_CS"/>
</dbReference>
<dbReference type="SUPFAM" id="SSF50978">
    <property type="entry name" value="WD40 repeat-like"/>
    <property type="match status" value="2"/>
</dbReference>
<organism evidence="6 7">
    <name type="scientific">Dictyobacter arantiisoli</name>
    <dbReference type="NCBI Taxonomy" id="2014874"/>
    <lineage>
        <taxon>Bacteria</taxon>
        <taxon>Bacillati</taxon>
        <taxon>Chloroflexota</taxon>
        <taxon>Ktedonobacteria</taxon>
        <taxon>Ktedonobacterales</taxon>
        <taxon>Dictyobacteraceae</taxon>
        <taxon>Dictyobacter</taxon>
    </lineage>
</organism>
<protein>
    <recommendedName>
        <fullName evidence="5">Orc1-like AAA ATPase domain-containing protein</fullName>
    </recommendedName>
</protein>
<evidence type="ECO:0000256" key="1">
    <source>
        <dbReference type="ARBA" id="ARBA00022574"/>
    </source>
</evidence>
<feature type="domain" description="Orc1-like AAA ATPase" evidence="5">
    <location>
        <begin position="168"/>
        <end position="276"/>
    </location>
</feature>
<keyword evidence="4" id="KW-1133">Transmembrane helix</keyword>
<dbReference type="SMART" id="SM00320">
    <property type="entry name" value="WD40"/>
    <property type="match status" value="14"/>
</dbReference>
<dbReference type="PROSITE" id="PS50294">
    <property type="entry name" value="WD_REPEATS_REGION"/>
    <property type="match status" value="13"/>
</dbReference>
<dbReference type="Gene3D" id="3.40.50.300">
    <property type="entry name" value="P-loop containing nucleotide triphosphate hydrolases"/>
    <property type="match status" value="1"/>
</dbReference>
<keyword evidence="2" id="KW-0677">Repeat</keyword>
<dbReference type="CDD" id="cd00200">
    <property type="entry name" value="WD40"/>
    <property type="match status" value="2"/>
</dbReference>
<comment type="caution">
    <text evidence="6">The sequence shown here is derived from an EMBL/GenBank/DDBJ whole genome shotgun (WGS) entry which is preliminary data.</text>
</comment>
<feature type="repeat" description="WD" evidence="3">
    <location>
        <begin position="781"/>
        <end position="822"/>
    </location>
</feature>
<evidence type="ECO:0000259" key="5">
    <source>
        <dbReference type="Pfam" id="PF13191"/>
    </source>
</evidence>
<accession>A0A5A5TAK5</accession>
<feature type="repeat" description="WD" evidence="3">
    <location>
        <begin position="1160"/>
        <end position="1201"/>
    </location>
</feature>